<evidence type="ECO:0000256" key="3">
    <source>
        <dbReference type="RuleBase" id="RU003719"/>
    </source>
</evidence>
<name>A0ABP3Q5N5_9PROT</name>
<evidence type="ECO:0000256" key="1">
    <source>
        <dbReference type="ARBA" id="ARBA00023002"/>
    </source>
</evidence>
<evidence type="ECO:0000259" key="4">
    <source>
        <dbReference type="Pfam" id="PF00389"/>
    </source>
</evidence>
<dbReference type="Proteomes" id="UP001501588">
    <property type="component" value="Unassembled WGS sequence"/>
</dbReference>
<evidence type="ECO:0000313" key="7">
    <source>
        <dbReference type="Proteomes" id="UP001501588"/>
    </source>
</evidence>
<reference evidence="7" key="1">
    <citation type="journal article" date="2019" name="Int. J. Syst. Evol. Microbiol.">
        <title>The Global Catalogue of Microorganisms (GCM) 10K type strain sequencing project: providing services to taxonomists for standard genome sequencing and annotation.</title>
        <authorList>
            <consortium name="The Broad Institute Genomics Platform"/>
            <consortium name="The Broad Institute Genome Sequencing Center for Infectious Disease"/>
            <person name="Wu L."/>
            <person name="Ma J."/>
        </authorList>
    </citation>
    <scope>NUCLEOTIDE SEQUENCE [LARGE SCALE GENOMIC DNA]</scope>
    <source>
        <strain evidence="7">JCM 9933</strain>
    </source>
</reference>
<keyword evidence="2" id="KW-0520">NAD</keyword>
<dbReference type="Pfam" id="PF02826">
    <property type="entry name" value="2-Hacid_dh_C"/>
    <property type="match status" value="1"/>
</dbReference>
<keyword evidence="1 3" id="KW-0560">Oxidoreductase</keyword>
<dbReference type="SUPFAM" id="SSF51735">
    <property type="entry name" value="NAD(P)-binding Rossmann-fold domains"/>
    <property type="match status" value="1"/>
</dbReference>
<dbReference type="InterPro" id="IPR036291">
    <property type="entry name" value="NAD(P)-bd_dom_sf"/>
</dbReference>
<evidence type="ECO:0000256" key="2">
    <source>
        <dbReference type="ARBA" id="ARBA00023027"/>
    </source>
</evidence>
<evidence type="ECO:0000259" key="5">
    <source>
        <dbReference type="Pfam" id="PF02826"/>
    </source>
</evidence>
<protein>
    <submittedName>
        <fullName evidence="6">D-2-hydroxyacid dehydrogenase</fullName>
    </submittedName>
</protein>
<dbReference type="PROSITE" id="PS00671">
    <property type="entry name" value="D_2_HYDROXYACID_DH_3"/>
    <property type="match status" value="1"/>
</dbReference>
<dbReference type="InterPro" id="IPR029753">
    <property type="entry name" value="D-isomer_DH_CS"/>
</dbReference>
<feature type="domain" description="D-isomer specific 2-hydroxyacid dehydrogenase catalytic" evidence="4">
    <location>
        <begin position="70"/>
        <end position="328"/>
    </location>
</feature>
<keyword evidence="7" id="KW-1185">Reference proteome</keyword>
<accession>A0ABP3Q5N5</accession>
<proteinExistence type="inferred from homology"/>
<dbReference type="InterPro" id="IPR006139">
    <property type="entry name" value="D-isomer_2_OHA_DH_cat_dom"/>
</dbReference>
<evidence type="ECO:0000313" key="6">
    <source>
        <dbReference type="EMBL" id="GAA0580868.1"/>
    </source>
</evidence>
<dbReference type="Pfam" id="PF00389">
    <property type="entry name" value="2-Hacid_dh"/>
    <property type="match status" value="1"/>
</dbReference>
<dbReference type="EMBL" id="BAAAFZ010000022">
    <property type="protein sequence ID" value="GAA0580868.1"/>
    <property type="molecule type" value="Genomic_DNA"/>
</dbReference>
<dbReference type="InterPro" id="IPR006140">
    <property type="entry name" value="D-isomer_DH_NAD-bd"/>
</dbReference>
<dbReference type="PANTHER" id="PTHR43333">
    <property type="entry name" value="2-HACID_DH_C DOMAIN-CONTAINING PROTEIN"/>
    <property type="match status" value="1"/>
</dbReference>
<sequence>MRILLSDAAAERHGNAIRAAAPGAELAPVPPEGAPPDTAGIEVAFLSRDVFVGGTRQRLAPRFVRFVELVLAAPDLRWVQGFSAGTDLHVYRSMLARGLVLTSAAGASASTVAQTAIAGLLALARGFPRIAESQRRREWSPLSGGGAEPRDLAGQTALVVGTGPIGQEIGRLCRALGLRAVGVRRDASAGVPPGFDEVRGFADLSESLPRADWLILACPLTETTCGLFDAAALALLPDGARLVNVSRGGVVVEADLLAALESGRVAGAFLDVFTAEPLPPDSPFWGLPNVIVSPHSAAASDGLADRVAAIFCENLGRWRRGEPLLNRVSADVAAAPRP</sequence>
<feature type="domain" description="D-isomer specific 2-hydroxyacid dehydrogenase NAD-binding" evidence="5">
    <location>
        <begin position="118"/>
        <end position="297"/>
    </location>
</feature>
<comment type="caution">
    <text evidence="6">The sequence shown here is derived from an EMBL/GenBank/DDBJ whole genome shotgun (WGS) entry which is preliminary data.</text>
</comment>
<organism evidence="6 7">
    <name type="scientific">Craurococcus roseus</name>
    <dbReference type="NCBI Taxonomy" id="77585"/>
    <lineage>
        <taxon>Bacteria</taxon>
        <taxon>Pseudomonadati</taxon>
        <taxon>Pseudomonadota</taxon>
        <taxon>Alphaproteobacteria</taxon>
        <taxon>Acetobacterales</taxon>
        <taxon>Acetobacteraceae</taxon>
        <taxon>Craurococcus</taxon>
    </lineage>
</organism>
<gene>
    <name evidence="6" type="ORF">GCM10009416_19190</name>
</gene>
<comment type="similarity">
    <text evidence="3">Belongs to the D-isomer specific 2-hydroxyacid dehydrogenase family.</text>
</comment>
<dbReference type="RefSeq" id="WP_343895024.1">
    <property type="nucleotide sequence ID" value="NZ_BAAAFZ010000022.1"/>
</dbReference>
<dbReference type="CDD" id="cd05300">
    <property type="entry name" value="2-Hacid_dh_1"/>
    <property type="match status" value="1"/>
</dbReference>
<dbReference type="Gene3D" id="3.40.50.720">
    <property type="entry name" value="NAD(P)-binding Rossmann-like Domain"/>
    <property type="match status" value="2"/>
</dbReference>
<dbReference type="PANTHER" id="PTHR43333:SF1">
    <property type="entry name" value="D-ISOMER SPECIFIC 2-HYDROXYACID DEHYDROGENASE NAD-BINDING DOMAIN-CONTAINING PROTEIN"/>
    <property type="match status" value="1"/>
</dbReference>